<dbReference type="PANTHER" id="PTHR32309:SF13">
    <property type="entry name" value="FERRIC ENTEROBACTIN TRANSPORT PROTEIN FEPE"/>
    <property type="match status" value="1"/>
</dbReference>
<accession>A0A0P1H035</accession>
<dbReference type="InterPro" id="IPR050445">
    <property type="entry name" value="Bact_polysacc_biosynth/exp"/>
</dbReference>
<feature type="region of interest" description="Disordered" evidence="2">
    <location>
        <begin position="1"/>
        <end position="182"/>
    </location>
</feature>
<feature type="compositionally biased region" description="Low complexity" evidence="2">
    <location>
        <begin position="27"/>
        <end position="38"/>
    </location>
</feature>
<keyword evidence="3" id="KW-0472">Membrane</keyword>
<evidence type="ECO:0000256" key="2">
    <source>
        <dbReference type="SAM" id="MobiDB-lite"/>
    </source>
</evidence>
<evidence type="ECO:0000256" key="1">
    <source>
        <dbReference type="SAM" id="Coils"/>
    </source>
</evidence>
<dbReference type="Proteomes" id="UP000051681">
    <property type="component" value="Unassembled WGS sequence"/>
</dbReference>
<feature type="compositionally biased region" description="Low complexity" evidence="2">
    <location>
        <begin position="60"/>
        <end position="106"/>
    </location>
</feature>
<organism evidence="4 5">
    <name type="scientific">Thalassovita mediterranea</name>
    <dbReference type="NCBI Taxonomy" id="340021"/>
    <lineage>
        <taxon>Bacteria</taxon>
        <taxon>Pseudomonadati</taxon>
        <taxon>Pseudomonadota</taxon>
        <taxon>Alphaproteobacteria</taxon>
        <taxon>Rhodobacterales</taxon>
        <taxon>Roseobacteraceae</taxon>
        <taxon>Thalassovita</taxon>
    </lineage>
</organism>
<proteinExistence type="predicted"/>
<reference evidence="4 5" key="1">
    <citation type="submission" date="2015-09" db="EMBL/GenBank/DDBJ databases">
        <authorList>
            <consortium name="Swine Surveillance"/>
        </authorList>
    </citation>
    <scope>NUCLEOTIDE SEQUENCE [LARGE SCALE GENOMIC DNA]</scope>
    <source>
        <strain evidence="4 5">CECT 8383</strain>
    </source>
</reference>
<keyword evidence="3" id="KW-0812">Transmembrane</keyword>
<dbReference type="AlphaFoldDB" id="A0A0P1H035"/>
<sequence length="654" mass="71474">MTTKPKAKKFRIRRGGTADSPVQSGEAPQPAAQPTPQAKRPVAPAEPVQNVLRAKPSPEQPQQAVNPAARQAAPQVAPRQTKPRPQAAAQTGAAAPQPVQPQQARPARPEQGAREYAQQMRQQPAQPPQPQQPAGQRPRRQPAAEAGAPQNPAAAQATPPREAPAQEGMVSSAQEVTADQEIDAIRREGLTGRQLRMARRVAQKHGLAPTSDFDAVRLLRASGIEPFKRTSPLELAVPSIVKNPREDDVQLPQTVAPEGSNLPSTEMAPADRRMQEIGEIQRDIARRRRRKMVLLGTRLGFFVFLPTLLVAWYFAVLASPLYATKSEFLVLQADAAGGGSGGIGGLLAGTQFATNQDAIAVQKFLISRPAMIRLDEDHGFKAHFSQEALDPIKRLPEDATNEDAYKLYKRYVKIGYDPTEGVIHMEVIAADPQISVEFSNALISYAEEKVDELSLRKRDDQMREARATLAEAKQERENAQRQLVELQEGTLLDPQGEIASIRALINNVEVQLQDKELQLSAQLNNPRPNRPKVQALETEIRLLREELGRQQSRLNEAGNGDSSLAAKAVQIQMAQADLATADLFLQSALQNEKQTAQAAARQVRYLTTAVSPIAPDAPSYPRVFENSILAFLVLSGAYLMISLTASILREQVST</sequence>
<keyword evidence="5" id="KW-1185">Reference proteome</keyword>
<evidence type="ECO:0000256" key="3">
    <source>
        <dbReference type="SAM" id="Phobius"/>
    </source>
</evidence>
<gene>
    <name evidence="4" type="ORF">TM5383_00204</name>
</gene>
<dbReference type="PANTHER" id="PTHR32309">
    <property type="entry name" value="TYROSINE-PROTEIN KINASE"/>
    <property type="match status" value="1"/>
</dbReference>
<keyword evidence="3" id="KW-1133">Transmembrane helix</keyword>
<dbReference type="EMBL" id="CYSF01000001">
    <property type="protein sequence ID" value="CUH83022.1"/>
    <property type="molecule type" value="Genomic_DNA"/>
</dbReference>
<name>A0A0P1H035_9RHOB</name>
<dbReference type="RefSeq" id="WP_076400098.1">
    <property type="nucleotide sequence ID" value="NZ_CYSF01000001.1"/>
</dbReference>
<feature type="compositionally biased region" description="Basic residues" evidence="2">
    <location>
        <begin position="1"/>
        <end position="14"/>
    </location>
</feature>
<keyword evidence="1" id="KW-0175">Coiled coil</keyword>
<evidence type="ECO:0000313" key="5">
    <source>
        <dbReference type="Proteomes" id="UP000051681"/>
    </source>
</evidence>
<evidence type="ECO:0000313" key="4">
    <source>
        <dbReference type="EMBL" id="CUH83022.1"/>
    </source>
</evidence>
<feature type="transmembrane region" description="Helical" evidence="3">
    <location>
        <begin position="292"/>
        <end position="315"/>
    </location>
</feature>
<feature type="coiled-coil region" evidence="1">
    <location>
        <begin position="455"/>
        <end position="553"/>
    </location>
</feature>
<feature type="compositionally biased region" description="Low complexity" evidence="2">
    <location>
        <begin position="132"/>
        <end position="160"/>
    </location>
</feature>
<feature type="transmembrane region" description="Helical" evidence="3">
    <location>
        <begin position="628"/>
        <end position="648"/>
    </location>
</feature>
<dbReference type="GO" id="GO:0004713">
    <property type="term" value="F:protein tyrosine kinase activity"/>
    <property type="evidence" value="ECO:0007669"/>
    <property type="project" value="TreeGrafter"/>
</dbReference>
<dbReference type="GO" id="GO:0005886">
    <property type="term" value="C:plasma membrane"/>
    <property type="evidence" value="ECO:0007669"/>
    <property type="project" value="TreeGrafter"/>
</dbReference>
<protein>
    <submittedName>
        <fullName evidence="4">Vi polysaccharide export inner membrane protein VexD</fullName>
    </submittedName>
</protein>
<dbReference type="STRING" id="340021.TM5383_00204"/>